<reference evidence="1" key="1">
    <citation type="submission" date="2014-09" db="EMBL/GenBank/DDBJ databases">
        <authorList>
            <person name="Magalhaes I.L.F."/>
            <person name="Oliveira U."/>
            <person name="Santos F.R."/>
            <person name="Vidigal T.H.D.A."/>
            <person name="Brescovit A.D."/>
            <person name="Santos A.J."/>
        </authorList>
    </citation>
    <scope>NUCLEOTIDE SEQUENCE</scope>
    <source>
        <tissue evidence="1">Shoot tissue taken approximately 20 cm above the soil surface</tissue>
    </source>
</reference>
<protein>
    <submittedName>
        <fullName evidence="1">Uncharacterized protein</fullName>
    </submittedName>
</protein>
<name>A0A0A9FT80_ARUDO</name>
<organism evidence="1">
    <name type="scientific">Arundo donax</name>
    <name type="common">Giant reed</name>
    <name type="synonym">Donax arundinaceus</name>
    <dbReference type="NCBI Taxonomy" id="35708"/>
    <lineage>
        <taxon>Eukaryota</taxon>
        <taxon>Viridiplantae</taxon>
        <taxon>Streptophyta</taxon>
        <taxon>Embryophyta</taxon>
        <taxon>Tracheophyta</taxon>
        <taxon>Spermatophyta</taxon>
        <taxon>Magnoliopsida</taxon>
        <taxon>Liliopsida</taxon>
        <taxon>Poales</taxon>
        <taxon>Poaceae</taxon>
        <taxon>PACMAD clade</taxon>
        <taxon>Arundinoideae</taxon>
        <taxon>Arundineae</taxon>
        <taxon>Arundo</taxon>
    </lineage>
</organism>
<sequence length="15" mass="1746">MFICIGIIDQEGFFI</sequence>
<evidence type="ECO:0000313" key="1">
    <source>
        <dbReference type="EMBL" id="JAE11513.1"/>
    </source>
</evidence>
<proteinExistence type="predicted"/>
<accession>A0A0A9FT80</accession>
<dbReference type="EMBL" id="GBRH01186383">
    <property type="protein sequence ID" value="JAE11513.1"/>
    <property type="molecule type" value="Transcribed_RNA"/>
</dbReference>
<reference evidence="1" key="2">
    <citation type="journal article" date="2015" name="Data Brief">
        <title>Shoot transcriptome of the giant reed, Arundo donax.</title>
        <authorList>
            <person name="Barrero R.A."/>
            <person name="Guerrero F.D."/>
            <person name="Moolhuijzen P."/>
            <person name="Goolsby J.A."/>
            <person name="Tidwell J."/>
            <person name="Bellgard S.E."/>
            <person name="Bellgard M.I."/>
        </authorList>
    </citation>
    <scope>NUCLEOTIDE SEQUENCE</scope>
    <source>
        <tissue evidence="1">Shoot tissue taken approximately 20 cm above the soil surface</tissue>
    </source>
</reference>